<feature type="region of interest" description="Disordered" evidence="1">
    <location>
        <begin position="806"/>
        <end position="935"/>
    </location>
</feature>
<dbReference type="Proteomes" id="UP000001941">
    <property type="component" value="Chromosome"/>
</dbReference>
<evidence type="ECO:0000256" key="1">
    <source>
        <dbReference type="SAM" id="MobiDB-lite"/>
    </source>
</evidence>
<name>Q2FKV0_METHJ</name>
<dbReference type="OrthoDB" id="117814at2157"/>
<dbReference type="InParanoid" id="Q2FKV0"/>
<accession>Q2FKV0</accession>
<evidence type="ECO:0000313" key="3">
    <source>
        <dbReference type="Proteomes" id="UP000001941"/>
    </source>
</evidence>
<protein>
    <submittedName>
        <fullName evidence="2">Uncharacterized protein</fullName>
    </submittedName>
</protein>
<dbReference type="STRING" id="323259.Mhun_1396"/>
<gene>
    <name evidence="2" type="ordered locus">Mhun_1396</name>
</gene>
<dbReference type="HOGENOM" id="CLU_013770_0_0_2"/>
<sequence>MTSQIQNTLHTLFQPGSVLELRALWKNGGVASGYYTDYEKMAQDAAILDGLSDIAGIYVVANEINPDLFARRANRLNMKLSRDDKTTGDEDIIHRNWFLIDVDPRRPSGISSTDAEHQAALHKANRIREFLSELGWPEPVCADSGNGAHLMYRIDLPNDDASQRLIKSALLVLSAFFSDEQSDVDTTVSNAARIWKLYGTLSRKGDSTDYRPHRRSLIRSRPDVLEITTYDLFLRLVSLLPMGEDIRTGIEKQGIIPREEGFSLGTWLQKNGFSCREKPYGGGILYLFDQCPFSSAHADGAYAIQFANGGIFAGCHHNSCGGGTQRWQELRERIEGKRPHRDYDTWRREGIRKRARDKAERDGIPELPGAEEWKPADEDTNITPSESAISPDKPSQTSHPRHEVSIPLENRPEIWEKAMEILHHGNPIQYLLDTFAEHHVGDGIVARCLIMSLASRLVENSKGLHVLVTGESGKGKSHSFDTMLDLIPEEDTLAGRFSDKALFYLDDLKKGSVICLDDVSLSEPMQETLKGVTSSFHKPFIYRTVDKERKGLVRIIPERCIWWVAKMEGTGDDQVWNRMLTVWIDDSIEQDTEVMARELAAAARSTALHPEISERTFICRALWKELREYPVLIPYAERIRFASVRNRRNLTMLLDLIRSVALMYQYQRVIQETNGVKEVIASEEDFALAKEIFLLISGTHGGQYTKLTKAEYEMVEIIRREHIVSFTLQEMQKLLGKSRTATYRIIHPKDPNKREYEGLLEKCPPLSFTKQSLLLESGKRQICNVYTWDYEMDAVWSGREGCWLSSDDDDDQSDEMNRSPVQVCPPVPVVFSENDTAIKPRDAELNQNTEQSGSEKDGVRTPAGSQSPDVSDHTGSCEFKNNAHRTQSLGNTNNSSPDSETVPDVPVQKNENRVGSGCAQDHSVQESDTDTDTDTVTKTRDRFLSKSEIDPARCIRIEGTGAHTRVCDSCGATGGIYELRAGIRMPVTNAVPIICEKCHSAAVAREVLSFRALPGLLPIANMKPFDKEGVPCSLCHINRIAWLDDETNIGLCQTCYEREKDLSARERDTRGTIEERSDAI</sequence>
<dbReference type="GeneID" id="3923750"/>
<proteinExistence type="predicted"/>
<feature type="region of interest" description="Disordered" evidence="1">
    <location>
        <begin position="352"/>
        <end position="403"/>
    </location>
</feature>
<dbReference type="AlphaFoldDB" id="Q2FKV0"/>
<dbReference type="RefSeq" id="WP_011448403.1">
    <property type="nucleotide sequence ID" value="NC_007796.1"/>
</dbReference>
<feature type="compositionally biased region" description="Polar residues" evidence="1">
    <location>
        <begin position="884"/>
        <end position="899"/>
    </location>
</feature>
<reference evidence="3" key="1">
    <citation type="journal article" date="2016" name="Stand. Genomic Sci.">
        <title>Complete genome sequence of Methanospirillum hungatei type strain JF1.</title>
        <authorList>
            <person name="Gunsalus R.P."/>
            <person name="Cook L.E."/>
            <person name="Crable B."/>
            <person name="Rohlin L."/>
            <person name="McDonald E."/>
            <person name="Mouttaki H."/>
            <person name="Sieber J.R."/>
            <person name="Poweleit N."/>
            <person name="Zhou H."/>
            <person name="Lapidus A.L."/>
            <person name="Daligault H.E."/>
            <person name="Land M."/>
            <person name="Gilna P."/>
            <person name="Ivanova N."/>
            <person name="Kyrpides N."/>
            <person name="Culley D.E."/>
            <person name="McInerney M.J."/>
        </authorList>
    </citation>
    <scope>NUCLEOTIDE SEQUENCE [LARGE SCALE GENOMIC DNA]</scope>
    <source>
        <strain evidence="3">ATCC 27890 / DSM 864 / NBRC 100397 / JF-1</strain>
    </source>
</reference>
<keyword evidence="3" id="KW-1185">Reference proteome</keyword>
<feature type="compositionally biased region" description="Polar residues" evidence="1">
    <location>
        <begin position="381"/>
        <end position="398"/>
    </location>
</feature>
<dbReference type="eggNOG" id="arCOG07809">
    <property type="taxonomic scope" value="Archaea"/>
</dbReference>
<dbReference type="EnsemblBacteria" id="ABD41134">
    <property type="protein sequence ID" value="ABD41134"/>
    <property type="gene ID" value="Mhun_1396"/>
</dbReference>
<organism evidence="2 3">
    <name type="scientific">Methanospirillum hungatei JF-1 (strain ATCC 27890 / DSM 864 / NBRC 100397 / JF-1)</name>
    <dbReference type="NCBI Taxonomy" id="323259"/>
    <lineage>
        <taxon>Archaea</taxon>
        <taxon>Methanobacteriati</taxon>
        <taxon>Methanobacteriota</taxon>
        <taxon>Stenosarchaea group</taxon>
        <taxon>Methanomicrobia</taxon>
        <taxon>Methanomicrobiales</taxon>
        <taxon>Methanospirillaceae</taxon>
        <taxon>Methanospirillum</taxon>
    </lineage>
</organism>
<evidence type="ECO:0000313" key="2">
    <source>
        <dbReference type="EMBL" id="ABD41134.1"/>
    </source>
</evidence>
<dbReference type="KEGG" id="mhu:Mhun_1396"/>
<dbReference type="EMBL" id="CP000254">
    <property type="protein sequence ID" value="ABD41134.1"/>
    <property type="molecule type" value="Genomic_DNA"/>
</dbReference>